<dbReference type="Proteomes" id="UP000327468">
    <property type="component" value="Chromosome 4"/>
</dbReference>
<evidence type="ECO:0000256" key="12">
    <source>
        <dbReference type="ARBA" id="ARBA00022530"/>
    </source>
</evidence>
<evidence type="ECO:0000256" key="22">
    <source>
        <dbReference type="ARBA" id="ARBA00023128"/>
    </source>
</evidence>
<gene>
    <name evidence="33" type="ORF">PHYPO_G00189660</name>
</gene>
<dbReference type="PROSITE" id="PS51132">
    <property type="entry name" value="OLF"/>
    <property type="match status" value="1"/>
</dbReference>
<evidence type="ECO:0000256" key="30">
    <source>
        <dbReference type="SAM" id="MobiDB-lite"/>
    </source>
</evidence>
<evidence type="ECO:0000256" key="31">
    <source>
        <dbReference type="SAM" id="SignalP"/>
    </source>
</evidence>
<keyword evidence="25" id="KW-1015">Disulfide bond</keyword>
<evidence type="ECO:0000256" key="8">
    <source>
        <dbReference type="ARBA" id="ARBA00004555"/>
    </source>
</evidence>
<dbReference type="PANTHER" id="PTHR23192">
    <property type="entry name" value="OLFACTOMEDIN-RELATED"/>
    <property type="match status" value="1"/>
</dbReference>
<feature type="signal peptide" evidence="31">
    <location>
        <begin position="1"/>
        <end position="18"/>
    </location>
</feature>
<evidence type="ECO:0000256" key="17">
    <source>
        <dbReference type="ARBA" id="ARBA00022824"/>
    </source>
</evidence>
<keyword evidence="17" id="KW-0256">Endoplasmic reticulum</keyword>
<evidence type="ECO:0000256" key="23">
    <source>
        <dbReference type="ARBA" id="ARBA00023136"/>
    </source>
</evidence>
<evidence type="ECO:0000256" key="9">
    <source>
        <dbReference type="ARBA" id="ARBA00004569"/>
    </source>
</evidence>
<feature type="compositionally biased region" description="Basic and acidic residues" evidence="30">
    <location>
        <begin position="116"/>
        <end position="125"/>
    </location>
</feature>
<evidence type="ECO:0000256" key="6">
    <source>
        <dbReference type="ARBA" id="ARBA00004541"/>
    </source>
</evidence>
<keyword evidence="12" id="KW-0272">Extracellular matrix</keyword>
<feature type="chain" id="PRO_5024390415" description="Myocilin" evidence="31">
    <location>
        <begin position="19"/>
        <end position="440"/>
    </location>
</feature>
<dbReference type="AlphaFoldDB" id="A0A5N5PII4"/>
<organism evidence="33 34">
    <name type="scientific">Pangasianodon hypophthalmus</name>
    <name type="common">Striped catfish</name>
    <name type="synonym">Helicophagus hypophthalmus</name>
    <dbReference type="NCBI Taxonomy" id="310915"/>
    <lineage>
        <taxon>Eukaryota</taxon>
        <taxon>Metazoa</taxon>
        <taxon>Chordata</taxon>
        <taxon>Craniata</taxon>
        <taxon>Vertebrata</taxon>
        <taxon>Euteleostomi</taxon>
        <taxon>Actinopterygii</taxon>
        <taxon>Neopterygii</taxon>
        <taxon>Teleostei</taxon>
        <taxon>Ostariophysi</taxon>
        <taxon>Siluriformes</taxon>
        <taxon>Pangasiidae</taxon>
        <taxon>Pangasianodon</taxon>
    </lineage>
</organism>
<dbReference type="GO" id="GO:0005743">
    <property type="term" value="C:mitochondrial inner membrane"/>
    <property type="evidence" value="ECO:0007669"/>
    <property type="project" value="UniProtKB-SubCell"/>
</dbReference>
<keyword evidence="22" id="KW-0496">Mitochondrion</keyword>
<keyword evidence="19" id="KW-0333">Golgi apparatus</keyword>
<dbReference type="GO" id="GO:0005758">
    <property type="term" value="C:mitochondrial intermembrane space"/>
    <property type="evidence" value="ECO:0007669"/>
    <property type="project" value="UniProtKB-SubCell"/>
</dbReference>
<dbReference type="SMART" id="SM00284">
    <property type="entry name" value="OLF"/>
    <property type="match status" value="1"/>
</dbReference>
<evidence type="ECO:0000256" key="24">
    <source>
        <dbReference type="ARBA" id="ARBA00023139"/>
    </source>
</evidence>
<evidence type="ECO:0000256" key="20">
    <source>
        <dbReference type="ARBA" id="ARBA00023054"/>
    </source>
</evidence>
<dbReference type="GO" id="GO:0031410">
    <property type="term" value="C:cytoplasmic vesicle"/>
    <property type="evidence" value="ECO:0007669"/>
    <property type="project" value="UniProtKB-SubCell"/>
</dbReference>
<dbReference type="Pfam" id="PF02191">
    <property type="entry name" value="OLF"/>
    <property type="match status" value="1"/>
</dbReference>
<keyword evidence="20" id="KW-0175">Coiled coil</keyword>
<evidence type="ECO:0000256" key="10">
    <source>
        <dbReference type="ARBA" id="ARBA00017216"/>
    </source>
</evidence>
<keyword evidence="11" id="KW-0964">Secreted</keyword>
<keyword evidence="15" id="KW-1000">Mitochondrion outer membrane</keyword>
<evidence type="ECO:0000256" key="2">
    <source>
        <dbReference type="ARBA" id="ARBA00004273"/>
    </source>
</evidence>
<sequence>MWTRFAVFVFWLVVDVQALDRASFRRSNDRYSRCQYTFTVDSPVESSCPSTMEAENLSARITLLEAVVSRVLGAEAVTEAVRTPAETEEMRQLLQDKEQLDGQVKELQRRVEELTMETEKLREKPCPLVPDSEDSFGVNRGSGPAVSGAFQEMKAEVSEVPAPPKVKENVRDNADCGELVSVGEPETHQKATSITGKYGMWFQDPESPGAPYGPDTVWRIDTVSSDVRELYAYENLEQLARGYPMKVLLLPESMESTGGTVYQGSLYYQRKQSPMLLRYDLTAEDIVARRELPHPGFHGQYPYSWGGYTDIDLAVDEKGLWAIYSTENTRGAIIISQLDPKNLKVTRSWETNIQKNKVANAFMVCGRLYTVASYRANTTTINLSFDTASGQSKMVDVPFRNRYGYNSMIDYNAARRKLYSWDNFHMVTYDVKLARASSSQ</sequence>
<evidence type="ECO:0000256" key="15">
    <source>
        <dbReference type="ARBA" id="ARBA00022787"/>
    </source>
</evidence>
<evidence type="ECO:0000256" key="11">
    <source>
        <dbReference type="ARBA" id="ARBA00022525"/>
    </source>
</evidence>
<keyword evidence="23" id="KW-0472">Membrane</keyword>
<keyword evidence="21" id="KW-0969">Cilium</keyword>
<comment type="subcellular location">
    <subcellularLocation>
        <location evidence="1">Cell projection</location>
        <location evidence="1">Cilium</location>
    </subcellularLocation>
    <subcellularLocation>
        <location evidence="6">Cytoplasmic vesicle</location>
    </subcellularLocation>
    <subcellularLocation>
        <location evidence="8">Golgi apparatus</location>
    </subcellularLocation>
    <subcellularLocation>
        <location evidence="2">Mitochondrion inner membrane</location>
    </subcellularLocation>
    <subcellularLocation>
        <location evidence="9">Mitochondrion intermembrane space</location>
    </subcellularLocation>
    <subcellularLocation>
        <location evidence="3">Mitochondrion outer membrane</location>
    </subcellularLocation>
    <subcellularLocation>
        <location evidence="4">Rough endoplasmic reticulum</location>
    </subcellularLocation>
    <subcellularLocation>
        <location evidence="7">Secreted</location>
        <location evidence="7">Extracellular exosome</location>
    </subcellularLocation>
    <subcellularLocation>
        <location evidence="5">Secreted</location>
        <location evidence="5">Extracellular space</location>
        <location evidence="5">Extracellular matrix</location>
    </subcellularLocation>
</comment>
<dbReference type="GO" id="GO:0005794">
    <property type="term" value="C:Golgi apparatus"/>
    <property type="evidence" value="ECO:0007669"/>
    <property type="project" value="UniProtKB-SubCell"/>
</dbReference>
<reference evidence="33 34" key="1">
    <citation type="submission" date="2019-06" db="EMBL/GenBank/DDBJ databases">
        <title>A chromosome-scale genome assembly of the striped catfish, Pangasianodon hypophthalmus.</title>
        <authorList>
            <person name="Wen M."/>
            <person name="Zahm M."/>
            <person name="Roques C."/>
            <person name="Cabau C."/>
            <person name="Klopp C."/>
            <person name="Donnadieu C."/>
            <person name="Jouanno E."/>
            <person name="Avarre J.-C."/>
            <person name="Campet M."/>
            <person name="Ha T.T.T."/>
            <person name="Dugue R."/>
            <person name="Lampietro C."/>
            <person name="Louis A."/>
            <person name="Herpin A."/>
            <person name="Echchiki A."/>
            <person name="Berthelot C."/>
            <person name="Parey E."/>
            <person name="Roest-Crollius H."/>
            <person name="Braasch I."/>
            <person name="Postlethwait J."/>
            <person name="Bobe J."/>
            <person name="Montfort J."/>
            <person name="Bouchez O."/>
            <person name="Begum T."/>
            <person name="Schartl M."/>
            <person name="Guiguen Y."/>
        </authorList>
    </citation>
    <scope>NUCLEOTIDE SEQUENCE [LARGE SCALE GENOMIC DNA]</scope>
    <source>
        <strain evidence="33 34">Indonesia</strain>
        <tissue evidence="33">Blood</tissue>
    </source>
</reference>
<evidence type="ECO:0000256" key="27">
    <source>
        <dbReference type="ARBA" id="ARBA00023288"/>
    </source>
</evidence>
<evidence type="ECO:0000256" key="1">
    <source>
        <dbReference type="ARBA" id="ARBA00004138"/>
    </source>
</evidence>
<dbReference type="GO" id="GO:0005791">
    <property type="term" value="C:rough endoplasmic reticulum"/>
    <property type="evidence" value="ECO:0007669"/>
    <property type="project" value="UniProtKB-SubCell"/>
</dbReference>
<evidence type="ECO:0000256" key="19">
    <source>
        <dbReference type="ARBA" id="ARBA00023034"/>
    </source>
</evidence>
<protein>
    <recommendedName>
        <fullName evidence="10">Myocilin</fullName>
    </recommendedName>
</protein>
<evidence type="ECO:0000256" key="14">
    <source>
        <dbReference type="ARBA" id="ARBA00022729"/>
    </source>
</evidence>
<keyword evidence="18" id="KW-0106">Calcium</keyword>
<dbReference type="GO" id="GO:0001649">
    <property type="term" value="P:osteoblast differentiation"/>
    <property type="evidence" value="ECO:0007669"/>
    <property type="project" value="TreeGrafter"/>
</dbReference>
<keyword evidence="34" id="KW-1185">Reference proteome</keyword>
<keyword evidence="26" id="KW-0966">Cell projection</keyword>
<keyword evidence="14 31" id="KW-0732">Signal</keyword>
<comment type="caution">
    <text evidence="29">Lacks conserved residue(s) required for the propagation of feature annotation.</text>
</comment>
<evidence type="ECO:0000256" key="28">
    <source>
        <dbReference type="ARBA" id="ARBA00023329"/>
    </source>
</evidence>
<evidence type="ECO:0000256" key="21">
    <source>
        <dbReference type="ARBA" id="ARBA00023069"/>
    </source>
</evidence>
<dbReference type="InterPro" id="IPR050605">
    <property type="entry name" value="Olfactomedin-like_domain"/>
</dbReference>
<dbReference type="GO" id="GO:0005615">
    <property type="term" value="C:extracellular space"/>
    <property type="evidence" value="ECO:0007669"/>
    <property type="project" value="TreeGrafter"/>
</dbReference>
<dbReference type="GO" id="GO:0005929">
    <property type="term" value="C:cilium"/>
    <property type="evidence" value="ECO:0007669"/>
    <property type="project" value="UniProtKB-SubCell"/>
</dbReference>
<dbReference type="GO" id="GO:0046872">
    <property type="term" value="F:metal ion binding"/>
    <property type="evidence" value="ECO:0007669"/>
    <property type="project" value="UniProtKB-KW"/>
</dbReference>
<evidence type="ECO:0000256" key="4">
    <source>
        <dbReference type="ARBA" id="ARBA00004427"/>
    </source>
</evidence>
<keyword evidence="16" id="KW-0999">Mitochondrion inner membrane</keyword>
<keyword evidence="24" id="KW-0564">Palmitate</keyword>
<evidence type="ECO:0000256" key="25">
    <source>
        <dbReference type="ARBA" id="ARBA00023157"/>
    </source>
</evidence>
<feature type="region of interest" description="Disordered" evidence="30">
    <location>
        <begin position="116"/>
        <end position="141"/>
    </location>
</feature>
<evidence type="ECO:0000256" key="7">
    <source>
        <dbReference type="ARBA" id="ARBA00004550"/>
    </source>
</evidence>
<keyword evidence="13" id="KW-0479">Metal-binding</keyword>
<dbReference type="GO" id="GO:0005741">
    <property type="term" value="C:mitochondrial outer membrane"/>
    <property type="evidence" value="ECO:0007669"/>
    <property type="project" value="UniProtKB-SubCell"/>
</dbReference>
<name>A0A5N5PII4_PANHP</name>
<evidence type="ECO:0000256" key="3">
    <source>
        <dbReference type="ARBA" id="ARBA00004294"/>
    </source>
</evidence>
<dbReference type="GO" id="GO:0007165">
    <property type="term" value="P:signal transduction"/>
    <property type="evidence" value="ECO:0007669"/>
    <property type="project" value="TreeGrafter"/>
</dbReference>
<evidence type="ECO:0000256" key="5">
    <source>
        <dbReference type="ARBA" id="ARBA00004498"/>
    </source>
</evidence>
<keyword evidence="27" id="KW-0449">Lipoprotein</keyword>
<proteinExistence type="predicted"/>
<evidence type="ECO:0000256" key="26">
    <source>
        <dbReference type="ARBA" id="ARBA00023273"/>
    </source>
</evidence>
<feature type="domain" description="Olfactomedin-like" evidence="32">
    <location>
        <begin position="175"/>
        <end position="435"/>
    </location>
</feature>
<evidence type="ECO:0000256" key="16">
    <source>
        <dbReference type="ARBA" id="ARBA00022792"/>
    </source>
</evidence>
<evidence type="ECO:0000259" key="32">
    <source>
        <dbReference type="PROSITE" id="PS51132"/>
    </source>
</evidence>
<dbReference type="EMBL" id="VFJC01000005">
    <property type="protein sequence ID" value="KAB5579008.1"/>
    <property type="molecule type" value="Genomic_DNA"/>
</dbReference>
<evidence type="ECO:0000256" key="18">
    <source>
        <dbReference type="ARBA" id="ARBA00022837"/>
    </source>
</evidence>
<evidence type="ECO:0000256" key="13">
    <source>
        <dbReference type="ARBA" id="ARBA00022723"/>
    </source>
</evidence>
<accession>A0A5N5PII4</accession>
<dbReference type="PANTHER" id="PTHR23192:SF33">
    <property type="entry name" value="MYOCILIN"/>
    <property type="match status" value="1"/>
</dbReference>
<evidence type="ECO:0000313" key="34">
    <source>
        <dbReference type="Proteomes" id="UP000327468"/>
    </source>
</evidence>
<keyword evidence="28" id="KW-0968">Cytoplasmic vesicle</keyword>
<comment type="caution">
    <text evidence="33">The sequence shown here is derived from an EMBL/GenBank/DDBJ whole genome shotgun (WGS) entry which is preliminary data.</text>
</comment>
<evidence type="ECO:0000256" key="29">
    <source>
        <dbReference type="PROSITE-ProRule" id="PRU00446"/>
    </source>
</evidence>
<dbReference type="InterPro" id="IPR003112">
    <property type="entry name" value="Olfac-like_dom"/>
</dbReference>
<evidence type="ECO:0000313" key="33">
    <source>
        <dbReference type="EMBL" id="KAB5579008.1"/>
    </source>
</evidence>